<dbReference type="RefSeq" id="WP_006997483.1">
    <property type="nucleotide sequence ID" value="NZ_CH724130.1"/>
</dbReference>
<dbReference type="PANTHER" id="PTHR38447:SF1">
    <property type="entry name" value="RNA POLYMERASE-BINDING TRANSCRIPTION FACTOR CARD"/>
    <property type="match status" value="1"/>
</dbReference>
<dbReference type="EMBL" id="AAPV01000001">
    <property type="protein sequence ID" value="EAS84896.1"/>
    <property type="molecule type" value="Genomic_DNA"/>
</dbReference>
<sequence length="304" mass="34697">MKNIKMKKTSTTNILAKIFKKTPEKKVKKKTKAKVAKKPTLPKAKVVKKKIPVKKTKTIKATPTKIKKNLKTVSKKAVPEKVEIKTDNLRISKSNEVKPEIKKVKKQETEKREYKVKDYVVYPKHGVGQITEFKKINIGGIDVETYVLKFEKDKANGMVPVNKQSHLRPLATINQVNKCISILKSKPKIKRSMWSRRAQEYEAKISSGKIYELAEVVRDLNKGDDLMVDQSYSERQLFEKAYERILSEFQIVMGVSLEDTQKKLDKALKRNLEGQAKAVAAPTKIKEPITESDTDSEPITDTED</sequence>
<accession>Q1V1I2</accession>
<feature type="compositionally biased region" description="Acidic residues" evidence="1">
    <location>
        <begin position="290"/>
        <end position="304"/>
    </location>
</feature>
<dbReference type="Gene3D" id="2.40.10.170">
    <property type="match status" value="1"/>
</dbReference>
<evidence type="ECO:0000256" key="1">
    <source>
        <dbReference type="SAM" id="MobiDB-lite"/>
    </source>
</evidence>
<evidence type="ECO:0000313" key="4">
    <source>
        <dbReference type="Proteomes" id="UP000005306"/>
    </source>
</evidence>
<dbReference type="InterPro" id="IPR036101">
    <property type="entry name" value="CarD-like/TRCF_RID_sf"/>
</dbReference>
<dbReference type="HOGENOM" id="CLU_048259_0_0_5"/>
<evidence type="ECO:0000259" key="2">
    <source>
        <dbReference type="SMART" id="SM01058"/>
    </source>
</evidence>
<dbReference type="GO" id="GO:0009303">
    <property type="term" value="P:rRNA transcription"/>
    <property type="evidence" value="ECO:0007669"/>
    <property type="project" value="TreeGrafter"/>
</dbReference>
<dbReference type="InterPro" id="IPR003711">
    <property type="entry name" value="CarD-like/TRCF_RID"/>
</dbReference>
<proteinExistence type="predicted"/>
<dbReference type="InterPro" id="IPR048792">
    <property type="entry name" value="CarD_C"/>
</dbReference>
<dbReference type="Gene3D" id="1.20.58.1290">
    <property type="entry name" value="CarD-like, C-terminal domain"/>
    <property type="match status" value="1"/>
</dbReference>
<protein>
    <recommendedName>
        <fullName evidence="2">CarD-like/TRCF RNAP-interacting domain-containing protein</fullName>
    </recommendedName>
</protein>
<gene>
    <name evidence="3" type="ORF">PU1002_04226</name>
</gene>
<dbReference type="InterPro" id="IPR042215">
    <property type="entry name" value="CarD-like_C"/>
</dbReference>
<feature type="domain" description="CarD-like/TRCF RNAP-interacting" evidence="2">
    <location>
        <begin position="113"/>
        <end position="221"/>
    </location>
</feature>
<dbReference type="AlphaFoldDB" id="Q1V1I2"/>
<name>Q1V1I2_PELU1</name>
<evidence type="ECO:0000313" key="3">
    <source>
        <dbReference type="EMBL" id="EAS84896.1"/>
    </source>
</evidence>
<dbReference type="SMART" id="SM01058">
    <property type="entry name" value="CarD_TRCF"/>
    <property type="match status" value="1"/>
</dbReference>
<dbReference type="SUPFAM" id="SSF141259">
    <property type="entry name" value="CarD-like"/>
    <property type="match status" value="1"/>
</dbReference>
<reference evidence="3 4" key="1">
    <citation type="submission" date="2006-04" db="EMBL/GenBank/DDBJ databases">
        <authorList>
            <person name="Giovannoni S.J."/>
            <person name="Cho J.-C."/>
            <person name="Ferriera S."/>
            <person name="Johnson J."/>
            <person name="Kravitz S."/>
            <person name="Halpern A."/>
            <person name="Remington K."/>
            <person name="Beeson K."/>
            <person name="Tran B."/>
            <person name="Rogers Y.-H."/>
            <person name="Friedman R."/>
            <person name="Venter J.C."/>
        </authorList>
    </citation>
    <scope>NUCLEOTIDE SEQUENCE [LARGE SCALE GENOMIC DNA]</scope>
    <source>
        <strain evidence="3 4">HTCC1002</strain>
    </source>
</reference>
<feature type="region of interest" description="Disordered" evidence="1">
    <location>
        <begin position="279"/>
        <end position="304"/>
    </location>
</feature>
<comment type="caution">
    <text evidence="3">The sequence shown here is derived from an EMBL/GenBank/DDBJ whole genome shotgun (WGS) entry which is preliminary data.</text>
</comment>
<dbReference type="Pfam" id="PF02559">
    <property type="entry name" value="CarD_TRCF_RID"/>
    <property type="match status" value="1"/>
</dbReference>
<dbReference type="Proteomes" id="UP000005306">
    <property type="component" value="Unassembled WGS sequence"/>
</dbReference>
<organism evidence="3 4">
    <name type="scientific">Pelagibacter ubique (strain HTCC1002)</name>
    <dbReference type="NCBI Taxonomy" id="314261"/>
    <lineage>
        <taxon>Bacteria</taxon>
        <taxon>Pseudomonadati</taxon>
        <taxon>Pseudomonadota</taxon>
        <taxon>Alphaproteobacteria</taxon>
        <taxon>Candidatus Pelagibacterales</taxon>
        <taxon>Candidatus Pelagibacteraceae</taxon>
        <taxon>Candidatus Pelagibacter</taxon>
    </lineage>
</organism>
<dbReference type="InterPro" id="IPR052531">
    <property type="entry name" value="CarD-like_regulator"/>
</dbReference>
<dbReference type="PANTHER" id="PTHR38447">
    <property type="entry name" value="TRANSCRIPTION FACTOR YDEB-RELATED"/>
    <property type="match status" value="1"/>
</dbReference>
<dbReference type="Pfam" id="PF21095">
    <property type="entry name" value="CarD_C"/>
    <property type="match status" value="1"/>
</dbReference>